<dbReference type="SUPFAM" id="SSF53623">
    <property type="entry name" value="MurD-like peptide ligases, catalytic domain"/>
    <property type="match status" value="1"/>
</dbReference>
<dbReference type="EMBL" id="SMTF01000024">
    <property type="protein sequence ID" value="TDK19401.1"/>
    <property type="molecule type" value="Genomic_DNA"/>
</dbReference>
<dbReference type="PANTHER" id="PTHR43445">
    <property type="entry name" value="UDP-N-ACETYLMURAMATE--L-ALANINE LIGASE-RELATED"/>
    <property type="match status" value="1"/>
</dbReference>
<evidence type="ECO:0000256" key="1">
    <source>
        <dbReference type="ARBA" id="ARBA00022598"/>
    </source>
</evidence>
<dbReference type="InterPro" id="IPR005757">
    <property type="entry name" value="Mpl"/>
</dbReference>
<comment type="caution">
    <text evidence="13">The sequence shown here is derived from an EMBL/GenBank/DDBJ whole genome shotgun (WGS) entry which is preliminary data.</text>
</comment>
<evidence type="ECO:0000256" key="9">
    <source>
        <dbReference type="HAMAP-Rule" id="MF_02020"/>
    </source>
</evidence>
<dbReference type="EC" id="6.3.2.45" evidence="9"/>
<dbReference type="Proteomes" id="UP000294796">
    <property type="component" value="Unassembled WGS sequence"/>
</dbReference>
<keyword evidence="8 9" id="KW-0961">Cell wall biogenesis/degradation</keyword>
<feature type="binding site" evidence="9">
    <location>
        <begin position="111"/>
        <end position="117"/>
    </location>
    <ligand>
        <name>ATP</name>
        <dbReference type="ChEBI" id="CHEBI:30616"/>
    </ligand>
</feature>
<name>A0A4R5TI78_9GAMM</name>
<dbReference type="InterPro" id="IPR004101">
    <property type="entry name" value="Mur_ligase_C"/>
</dbReference>
<dbReference type="UniPathway" id="UPA00544"/>
<dbReference type="Pfam" id="PF02875">
    <property type="entry name" value="Mur_ligase_C"/>
    <property type="match status" value="1"/>
</dbReference>
<evidence type="ECO:0000256" key="3">
    <source>
        <dbReference type="ARBA" id="ARBA00022741"/>
    </source>
</evidence>
<comment type="cofactor">
    <cofactor evidence="9">
        <name>Mg(2+)</name>
        <dbReference type="ChEBI" id="CHEBI:18420"/>
    </cofactor>
</comment>
<keyword evidence="2 9" id="KW-0132">Cell division</keyword>
<dbReference type="GO" id="GO:0008360">
    <property type="term" value="P:regulation of cell shape"/>
    <property type="evidence" value="ECO:0007669"/>
    <property type="project" value="UniProtKB-KW"/>
</dbReference>
<keyword evidence="14" id="KW-1185">Reference proteome</keyword>
<dbReference type="GO" id="GO:0005524">
    <property type="term" value="F:ATP binding"/>
    <property type="evidence" value="ECO:0007669"/>
    <property type="project" value="UniProtKB-UniRule"/>
</dbReference>
<evidence type="ECO:0000259" key="10">
    <source>
        <dbReference type="Pfam" id="PF01225"/>
    </source>
</evidence>
<dbReference type="GO" id="GO:0071555">
    <property type="term" value="P:cell wall organization"/>
    <property type="evidence" value="ECO:0007669"/>
    <property type="project" value="UniProtKB-KW"/>
</dbReference>
<dbReference type="InterPro" id="IPR013221">
    <property type="entry name" value="Mur_ligase_cen"/>
</dbReference>
<dbReference type="GO" id="GO:0009254">
    <property type="term" value="P:peptidoglycan turnover"/>
    <property type="evidence" value="ECO:0007669"/>
    <property type="project" value="UniProtKB-UniRule"/>
</dbReference>
<feature type="domain" description="Mur ligase C-terminal" evidence="11">
    <location>
        <begin position="349"/>
        <end position="471"/>
    </location>
</feature>
<dbReference type="Gene3D" id="3.40.50.720">
    <property type="entry name" value="NAD(P)-binding Rossmann-like Domain"/>
    <property type="match status" value="1"/>
</dbReference>
<dbReference type="SUPFAM" id="SSF51984">
    <property type="entry name" value="MurCD N-terminal domain"/>
    <property type="match status" value="1"/>
</dbReference>
<dbReference type="HAMAP" id="MF_02020">
    <property type="entry name" value="Mpl"/>
    <property type="match status" value="1"/>
</dbReference>
<dbReference type="NCBIfam" id="TIGR01081">
    <property type="entry name" value="mpl"/>
    <property type="match status" value="1"/>
</dbReference>
<dbReference type="InterPro" id="IPR050061">
    <property type="entry name" value="MurCDEF_pg_biosynth"/>
</dbReference>
<comment type="function">
    <text evidence="9">Reutilizes the intact tripeptide L-alanyl-gamma-D-glutamyl-meso-diaminopimelate by linking it to UDP-N-acetylmuramate.</text>
</comment>
<dbReference type="InterPro" id="IPR036615">
    <property type="entry name" value="Mur_ligase_C_dom_sf"/>
</dbReference>
<evidence type="ECO:0000256" key="5">
    <source>
        <dbReference type="ARBA" id="ARBA00022960"/>
    </source>
</evidence>
<dbReference type="GO" id="GO:0051301">
    <property type="term" value="P:cell division"/>
    <property type="evidence" value="ECO:0007669"/>
    <property type="project" value="UniProtKB-KW"/>
</dbReference>
<dbReference type="GO" id="GO:0106418">
    <property type="term" value="F:UDP-N-acetylmuramate-L-alanyl-gamma-D-glutamyl-meso-2,6-diaminoheptanedioate ligase activity"/>
    <property type="evidence" value="ECO:0007669"/>
    <property type="project" value="UniProtKB-EC"/>
</dbReference>
<evidence type="ECO:0000259" key="11">
    <source>
        <dbReference type="Pfam" id="PF02875"/>
    </source>
</evidence>
<accession>A0A4R5TI78</accession>
<comment type="catalytic activity">
    <reaction evidence="9">
        <text>UDP-N-acetyl-alpha-D-muramate + L-alanyl-gamma-D-glutamyl-meso-2,6-diaminopimelate + ATP = UDP-N-acetyl-alpha-D-muramoyl-L-alanyl-gamma-D-glutamyl-meso-2,6-diaminopimelate + ADP + phosphate + H(+)</text>
        <dbReference type="Rhea" id="RHEA:29563"/>
        <dbReference type="ChEBI" id="CHEBI:15378"/>
        <dbReference type="ChEBI" id="CHEBI:30616"/>
        <dbReference type="ChEBI" id="CHEBI:43474"/>
        <dbReference type="ChEBI" id="CHEBI:61401"/>
        <dbReference type="ChEBI" id="CHEBI:70757"/>
        <dbReference type="ChEBI" id="CHEBI:83905"/>
        <dbReference type="ChEBI" id="CHEBI:456216"/>
        <dbReference type="EC" id="6.3.2.45"/>
    </reaction>
</comment>
<dbReference type="Gene3D" id="3.90.190.20">
    <property type="entry name" value="Mur ligase, C-terminal domain"/>
    <property type="match status" value="1"/>
</dbReference>
<gene>
    <name evidence="9 13" type="primary">mpl</name>
    <name evidence="13" type="ORF">E2F46_16890</name>
</gene>
<keyword evidence="6 9" id="KW-0573">Peptidoglycan synthesis</keyword>
<dbReference type="InterPro" id="IPR000713">
    <property type="entry name" value="Mur_ligase_N"/>
</dbReference>
<keyword evidence="1 9" id="KW-0436">Ligase</keyword>
<comment type="pathway">
    <text evidence="9">Cell wall biogenesis; peptidoglycan recycling.</text>
</comment>
<protein>
    <recommendedName>
        <fullName evidence="9">UDP-N-acetylmuramate--L-alanyl-gamma-D-glutamyl-meso-2,6-diaminoheptandioate ligase</fullName>
        <ecNumber evidence="9">6.3.2.45</ecNumber>
    </recommendedName>
    <alternativeName>
        <fullName evidence="9">Murein peptide ligase</fullName>
    </alternativeName>
    <alternativeName>
        <fullName evidence="9">UDP-N-acetylmuramate:L-alanyl-gamma-D-glutamyl-meso-diaminopimelate ligase</fullName>
    </alternativeName>
</protein>
<evidence type="ECO:0000256" key="7">
    <source>
        <dbReference type="ARBA" id="ARBA00023306"/>
    </source>
</evidence>
<dbReference type="PANTHER" id="PTHR43445:SF5">
    <property type="entry name" value="UDP-N-ACETYLMURAMATE--L-ALANYL-GAMMA-D-GLUTAMYL-MESO-2,6-DIAMINOHEPTANDIOATE LIGASE"/>
    <property type="match status" value="1"/>
</dbReference>
<evidence type="ECO:0000259" key="12">
    <source>
        <dbReference type="Pfam" id="PF08245"/>
    </source>
</evidence>
<reference evidence="13 14" key="1">
    <citation type="submission" date="2019-03" db="EMBL/GenBank/DDBJ databases">
        <title>Luteimonas zhaokaii sp.nov., isolated from the rectal contents of Plateau pika in Yushu, Qinghai Province, China.</title>
        <authorList>
            <person name="Zhang G."/>
        </authorList>
    </citation>
    <scope>NUCLEOTIDE SEQUENCE [LARGE SCALE GENOMIC DNA]</scope>
    <source>
        <strain evidence="13 14">B9</strain>
    </source>
</reference>
<dbReference type="Gene3D" id="3.40.1190.10">
    <property type="entry name" value="Mur-like, catalytic domain"/>
    <property type="match status" value="1"/>
</dbReference>
<dbReference type="OrthoDB" id="9804126at2"/>
<dbReference type="SUPFAM" id="SSF53244">
    <property type="entry name" value="MurD-like peptide ligases, peptide-binding domain"/>
    <property type="match status" value="1"/>
</dbReference>
<proteinExistence type="inferred from homology"/>
<comment type="similarity">
    <text evidence="9">Belongs to the MurCDEF family. Mpl subfamily.</text>
</comment>
<evidence type="ECO:0000313" key="14">
    <source>
        <dbReference type="Proteomes" id="UP000294796"/>
    </source>
</evidence>
<feature type="domain" description="Mur ligase central" evidence="12">
    <location>
        <begin position="109"/>
        <end position="327"/>
    </location>
</feature>
<evidence type="ECO:0000313" key="13">
    <source>
        <dbReference type="EMBL" id="TDK19401.1"/>
    </source>
</evidence>
<keyword evidence="5 9" id="KW-0133">Cell shape</keyword>
<evidence type="ECO:0000256" key="2">
    <source>
        <dbReference type="ARBA" id="ARBA00022618"/>
    </source>
</evidence>
<sequence>MAKLHILGIAGTFMGGVAALARELGHEVEGSDQAVYPPMSTQLEQLGIALKQGYRPEHISPDCDTVVIGNALSRGNPAVEAVLDSGRAYTSGAEWLRDHVLPGREVIAVSGTHGKTTTTTILAYLLQAAGREPGFLIGGVAEDFGVSARLGRLPAVPSSGASRHLLPQAGEGNDASALPQRPLFVVEADEYDTAFFDKRSKFVHYRPKVAILNNLEYDHADIFPDVAAIQRQFHHFVRTVPGSGRLVVNGHDERLAEVLAMGCWTPVERFGLLSGNDDPAFEWSARKLRDDGSAFAVLRDGVEIATVEWSLLGDHNVLNGLAALAACAAVGVGVAAVAPSLSSFRSVKRRMELLGQARGITVYDDFAHHPTAIATTLAGLRAKVGSARIVVAMEPRSNSMRLGAHADALAPSLDGADAVLFLHRPELPWDAAKVVAAVRGDARTVADADTLLSALVDTTCDGDHVVFMSNGGFDGAPRRFLALLREPPDA</sequence>
<keyword evidence="9" id="KW-0460">Magnesium</keyword>
<evidence type="ECO:0000256" key="4">
    <source>
        <dbReference type="ARBA" id="ARBA00022840"/>
    </source>
</evidence>
<keyword evidence="3 9" id="KW-0547">Nucleotide-binding</keyword>
<evidence type="ECO:0000256" key="6">
    <source>
        <dbReference type="ARBA" id="ARBA00022984"/>
    </source>
</evidence>
<dbReference type="InterPro" id="IPR036565">
    <property type="entry name" value="Mur-like_cat_sf"/>
</dbReference>
<dbReference type="Pfam" id="PF08245">
    <property type="entry name" value="Mur_ligase_M"/>
    <property type="match status" value="1"/>
</dbReference>
<feature type="domain" description="Mur ligase N-terminal catalytic" evidence="10">
    <location>
        <begin position="4"/>
        <end position="99"/>
    </location>
</feature>
<dbReference type="RefSeq" id="WP_133323757.1">
    <property type="nucleotide sequence ID" value="NZ_SMTF01000024.1"/>
</dbReference>
<dbReference type="AlphaFoldDB" id="A0A4R5TI78"/>
<dbReference type="GO" id="GO:0009252">
    <property type="term" value="P:peptidoglycan biosynthetic process"/>
    <property type="evidence" value="ECO:0007669"/>
    <property type="project" value="UniProtKB-UniRule"/>
</dbReference>
<keyword evidence="4 9" id="KW-0067">ATP-binding</keyword>
<evidence type="ECO:0000256" key="8">
    <source>
        <dbReference type="ARBA" id="ARBA00023316"/>
    </source>
</evidence>
<keyword evidence="7 9" id="KW-0131">Cell cycle</keyword>
<dbReference type="Pfam" id="PF01225">
    <property type="entry name" value="Mur_ligase"/>
    <property type="match status" value="1"/>
</dbReference>
<organism evidence="13 14">
    <name type="scientific">Luteimonas aestuarii</name>
    <dbReference type="NCBI Taxonomy" id="453837"/>
    <lineage>
        <taxon>Bacteria</taxon>
        <taxon>Pseudomonadati</taxon>
        <taxon>Pseudomonadota</taxon>
        <taxon>Gammaproteobacteria</taxon>
        <taxon>Lysobacterales</taxon>
        <taxon>Lysobacteraceae</taxon>
        <taxon>Luteimonas</taxon>
    </lineage>
</organism>